<dbReference type="GO" id="GO:0009055">
    <property type="term" value="F:electron transfer activity"/>
    <property type="evidence" value="ECO:0007669"/>
    <property type="project" value="TreeGrafter"/>
</dbReference>
<evidence type="ECO:0000256" key="7">
    <source>
        <dbReference type="ARBA" id="ARBA00022982"/>
    </source>
</evidence>
<evidence type="ECO:0000256" key="6">
    <source>
        <dbReference type="ARBA" id="ARBA00022723"/>
    </source>
</evidence>
<evidence type="ECO:0000256" key="2">
    <source>
        <dbReference type="ARBA" id="ARBA00022448"/>
    </source>
</evidence>
<feature type="domain" description="NarG-like" evidence="15">
    <location>
        <begin position="4"/>
        <end position="223"/>
    </location>
</feature>
<dbReference type="RefSeq" id="WP_034769271.1">
    <property type="nucleotide sequence ID" value="NZ_CCRF01000042.1"/>
</dbReference>
<keyword evidence="5 14" id="KW-0812">Transmembrane</keyword>
<evidence type="ECO:0000256" key="11">
    <source>
        <dbReference type="ARBA" id="ARBA00023063"/>
    </source>
</evidence>
<dbReference type="GO" id="GO:0005886">
    <property type="term" value="C:plasma membrane"/>
    <property type="evidence" value="ECO:0007669"/>
    <property type="project" value="UniProtKB-SubCell"/>
</dbReference>
<proteinExistence type="predicted"/>
<evidence type="ECO:0000256" key="13">
    <source>
        <dbReference type="PIRSR" id="PIRSR603816-1"/>
    </source>
</evidence>
<dbReference type="InterPro" id="IPR023234">
    <property type="entry name" value="NarG-like_domain"/>
</dbReference>
<feature type="binding site" description="axial binding residue" evidence="13">
    <location>
        <position position="186"/>
    </location>
    <ligand>
        <name>heme b</name>
        <dbReference type="ChEBI" id="CHEBI:60344"/>
        <label>1</label>
    </ligand>
    <ligandPart>
        <name>Fe</name>
        <dbReference type="ChEBI" id="CHEBI:18248"/>
    </ligandPart>
</feature>
<accession>A0A090IXG3</accession>
<feature type="transmembrane region" description="Helical" evidence="14">
    <location>
        <begin position="52"/>
        <end position="72"/>
    </location>
</feature>
<comment type="subcellular location">
    <subcellularLocation>
        <location evidence="1">Cell membrane</location>
        <topology evidence="1">Multi-pass membrane protein</topology>
    </subcellularLocation>
</comment>
<dbReference type="InterPro" id="IPR036197">
    <property type="entry name" value="NarG-like_sf"/>
</dbReference>
<feature type="transmembrane region" description="Helical" evidence="14">
    <location>
        <begin position="121"/>
        <end position="146"/>
    </location>
</feature>
<dbReference type="FunFam" id="1.20.950.20:FF:000001">
    <property type="entry name" value="Respiratory nitrate reductase subunit gamma"/>
    <property type="match status" value="1"/>
</dbReference>
<dbReference type="GeneID" id="92960457"/>
<evidence type="ECO:0000256" key="10">
    <source>
        <dbReference type="ARBA" id="ARBA00023004"/>
    </source>
</evidence>
<dbReference type="Gene3D" id="1.20.950.20">
    <property type="entry name" value="Transmembrane di-heme cytochromes, Chain C"/>
    <property type="match status" value="1"/>
</dbReference>
<evidence type="ECO:0000256" key="3">
    <source>
        <dbReference type="ARBA" id="ARBA00022475"/>
    </source>
</evidence>
<evidence type="ECO:0000256" key="12">
    <source>
        <dbReference type="ARBA" id="ARBA00023136"/>
    </source>
</evidence>
<feature type="transmembrane region" description="Helical" evidence="14">
    <location>
        <begin position="84"/>
        <end position="109"/>
    </location>
</feature>
<dbReference type="AlphaFoldDB" id="A0A090IXG3"/>
<dbReference type="GO" id="GO:0020037">
    <property type="term" value="F:heme binding"/>
    <property type="evidence" value="ECO:0007669"/>
    <property type="project" value="TreeGrafter"/>
</dbReference>
<keyword evidence="10 13" id="KW-0408">Iron</keyword>
<dbReference type="GO" id="GO:0008940">
    <property type="term" value="F:nitrate reductase activity"/>
    <property type="evidence" value="ECO:0007669"/>
    <property type="project" value="InterPro"/>
</dbReference>
<dbReference type="PANTHER" id="PTHR30598:SF3">
    <property type="entry name" value="RESPIRATORY NITRATE REDUCTASE 1 GAMMA CHAIN"/>
    <property type="match status" value="1"/>
</dbReference>
<keyword evidence="3" id="KW-1003">Cell membrane</keyword>
<dbReference type="GO" id="GO:0019645">
    <property type="term" value="P:anaerobic electron transport chain"/>
    <property type="evidence" value="ECO:0007669"/>
    <property type="project" value="TreeGrafter"/>
</dbReference>
<evidence type="ECO:0000256" key="1">
    <source>
        <dbReference type="ARBA" id="ARBA00004651"/>
    </source>
</evidence>
<keyword evidence="6" id="KW-0479">Metal-binding</keyword>
<keyword evidence="12 14" id="KW-0472">Membrane</keyword>
<reference evidence="16 17" key="1">
    <citation type="submission" date="2014-07" db="EMBL/GenBank/DDBJ databases">
        <authorList>
            <person name="Wibberg Daniel"/>
        </authorList>
    </citation>
    <scope>NUCLEOTIDE SEQUENCE [LARGE SCALE GENOMIC DNA]</scope>
</reference>
<feature type="transmembrane region" description="Helical" evidence="14">
    <location>
        <begin position="6"/>
        <end position="24"/>
    </location>
</feature>
<dbReference type="InterPro" id="IPR051936">
    <property type="entry name" value="Heme-iron_electron_transfer"/>
</dbReference>
<evidence type="ECO:0000256" key="4">
    <source>
        <dbReference type="ARBA" id="ARBA00022617"/>
    </source>
</evidence>
<name>A0A090IXG3_9BACI</name>
<evidence type="ECO:0000256" key="9">
    <source>
        <dbReference type="ARBA" id="ARBA00023002"/>
    </source>
</evidence>
<evidence type="ECO:0000256" key="14">
    <source>
        <dbReference type="SAM" id="Phobius"/>
    </source>
</evidence>
<organism evidence="16 17">
    <name type="scientific">Caldibacillus thermoamylovorans</name>
    <dbReference type="NCBI Taxonomy" id="35841"/>
    <lineage>
        <taxon>Bacteria</taxon>
        <taxon>Bacillati</taxon>
        <taxon>Bacillota</taxon>
        <taxon>Bacilli</taxon>
        <taxon>Bacillales</taxon>
        <taxon>Bacillaceae</taxon>
        <taxon>Caldibacillus</taxon>
    </lineage>
</organism>
<evidence type="ECO:0000256" key="5">
    <source>
        <dbReference type="ARBA" id="ARBA00022692"/>
    </source>
</evidence>
<gene>
    <name evidence="16" type="ORF">BT1A1_1311</name>
</gene>
<evidence type="ECO:0000259" key="15">
    <source>
        <dbReference type="Pfam" id="PF02665"/>
    </source>
</evidence>
<dbReference type="EMBL" id="CCRF01000042">
    <property type="protein sequence ID" value="CEE01143.1"/>
    <property type="molecule type" value="Genomic_DNA"/>
</dbReference>
<evidence type="ECO:0000256" key="8">
    <source>
        <dbReference type="ARBA" id="ARBA00022989"/>
    </source>
</evidence>
<dbReference type="Pfam" id="PF02665">
    <property type="entry name" value="Nitrate_red_gam"/>
    <property type="match status" value="1"/>
</dbReference>
<dbReference type="GO" id="GO:0009325">
    <property type="term" value="C:nitrate reductase complex"/>
    <property type="evidence" value="ECO:0007669"/>
    <property type="project" value="InterPro"/>
</dbReference>
<dbReference type="PANTHER" id="PTHR30598">
    <property type="entry name" value="NITRATE REDUCTASE PRIVATE CHAPERONE, REDOX ENZYME MATURATION PROTEIN REMP FAMILY"/>
    <property type="match status" value="1"/>
</dbReference>
<feature type="binding site" description="axial binding residue" evidence="13">
    <location>
        <position position="64"/>
    </location>
    <ligand>
        <name>heme b</name>
        <dbReference type="ChEBI" id="CHEBI:60344"/>
        <label>1</label>
    </ligand>
    <ligandPart>
        <name>Fe</name>
        <dbReference type="ChEBI" id="CHEBI:18248"/>
    </ligandPart>
</feature>
<protein>
    <submittedName>
        <fullName evidence="16">Respiratory nitrate reductase, gamma subunit</fullName>
    </submittedName>
</protein>
<keyword evidence="4 13" id="KW-0349">Heme</keyword>
<dbReference type="NCBIfam" id="TIGR00351">
    <property type="entry name" value="narI"/>
    <property type="match status" value="1"/>
</dbReference>
<dbReference type="Proteomes" id="UP000040576">
    <property type="component" value="Unassembled WGS sequence"/>
</dbReference>
<feature type="binding site" description="axial binding residue" evidence="13">
    <location>
        <position position="54"/>
    </location>
    <ligand>
        <name>heme b</name>
        <dbReference type="ChEBI" id="CHEBI:60344"/>
        <label>1</label>
    </ligand>
    <ligandPart>
        <name>Fe</name>
        <dbReference type="ChEBI" id="CHEBI:18248"/>
    </ligandPart>
</feature>
<feature type="transmembrane region" description="Helical" evidence="14">
    <location>
        <begin position="181"/>
        <end position="203"/>
    </location>
</feature>
<keyword evidence="7" id="KW-0249">Electron transport</keyword>
<keyword evidence="11" id="KW-0534">Nitrate assimilation</keyword>
<evidence type="ECO:0000313" key="17">
    <source>
        <dbReference type="Proteomes" id="UP000040576"/>
    </source>
</evidence>
<dbReference type="PATRIC" id="fig|35841.9.peg.3220"/>
<dbReference type="GO" id="GO:0042128">
    <property type="term" value="P:nitrate assimilation"/>
    <property type="evidence" value="ECO:0007669"/>
    <property type="project" value="UniProtKB-KW"/>
</dbReference>
<keyword evidence="9" id="KW-0560">Oxidoreductase</keyword>
<keyword evidence="2" id="KW-0813">Transport</keyword>
<dbReference type="SUPFAM" id="SSF103501">
    <property type="entry name" value="Respiratory nitrate reductase 1 gamma chain"/>
    <property type="match status" value="1"/>
</dbReference>
<feature type="binding site" description="axial binding residue" evidence="13">
    <location>
        <position position="204"/>
    </location>
    <ligand>
        <name>heme b</name>
        <dbReference type="ChEBI" id="CHEBI:60344"/>
        <label>1</label>
    </ligand>
    <ligandPart>
        <name>Fe</name>
        <dbReference type="ChEBI" id="CHEBI:18248"/>
    </ligandPart>
</feature>
<evidence type="ECO:0000313" key="16">
    <source>
        <dbReference type="EMBL" id="CEE01143.1"/>
    </source>
</evidence>
<dbReference type="GO" id="GO:0046872">
    <property type="term" value="F:metal ion binding"/>
    <property type="evidence" value="ECO:0007669"/>
    <property type="project" value="UniProtKB-KW"/>
</dbReference>
<dbReference type="InterPro" id="IPR003816">
    <property type="entry name" value="Nitrate_red_gam"/>
</dbReference>
<keyword evidence="8 14" id="KW-1133">Transmembrane helix</keyword>
<sequence>MVDIFLWVVFPYICLTIMIFGLLYRFAFRQLTWAAPSTNFFEKKWLKIGSPLFHYGIIFAFFGHVMGILIPWEFYQTLGISDHMYHFGAIYGGGLAGLMVVCGLVILLIRKMIIDPVRIKATFADYFSVLAVLFVAATGTYMTIIYNLTVVAYEYRATIGPWFRSLFIFQPRFDLMTDIPYIFKIHVITAFALFASIPFTRLVHIFSFPIRYPARPPQQYRSRSGYRRQKV</sequence>
<keyword evidence="17" id="KW-1185">Reference proteome</keyword>